<gene>
    <name evidence="2" type="primary">LOC122130700</name>
</gene>
<dbReference type="Pfam" id="PF15054">
    <property type="entry name" value="DUF4535"/>
    <property type="match status" value="1"/>
</dbReference>
<dbReference type="Proteomes" id="UP000515152">
    <property type="component" value="Unplaced"/>
</dbReference>
<evidence type="ECO:0000313" key="2">
    <source>
        <dbReference type="RefSeq" id="XP_042561362.1"/>
    </source>
</evidence>
<protein>
    <submittedName>
        <fullName evidence="2">SLC35A4 upstream open reading frame protein-like</fullName>
    </submittedName>
</protein>
<dbReference type="AlphaFoldDB" id="A0A8M1KBT9"/>
<dbReference type="RefSeq" id="XP_042561362.1">
    <property type="nucleotide sequence ID" value="XM_042705428.1"/>
</dbReference>
<keyword evidence="1" id="KW-1185">Reference proteome</keyword>
<dbReference type="InterPro" id="IPR027854">
    <property type="entry name" value="STMP1"/>
</dbReference>
<dbReference type="OrthoDB" id="9870685at2759"/>
<sequence>MADDKDPERQLKDLAELKDQLESIQRRVENEVQAGIPQGGTLLASPFLKGALAGFVVAKLRSTAILGVCLGICTGVCVAQNYPVPNIEQTVRDYASSLRKAPANKLWHLTATSCW</sequence>
<evidence type="ECO:0000313" key="1">
    <source>
        <dbReference type="Proteomes" id="UP000515152"/>
    </source>
</evidence>
<proteinExistence type="predicted"/>
<name>A0A8M1KBT9_CLUHA</name>
<dbReference type="GeneID" id="122130700"/>
<organism evidence="1 2">
    <name type="scientific">Clupea harengus</name>
    <name type="common">Atlantic herring</name>
    <dbReference type="NCBI Taxonomy" id="7950"/>
    <lineage>
        <taxon>Eukaryota</taxon>
        <taxon>Metazoa</taxon>
        <taxon>Chordata</taxon>
        <taxon>Craniata</taxon>
        <taxon>Vertebrata</taxon>
        <taxon>Euteleostomi</taxon>
        <taxon>Actinopterygii</taxon>
        <taxon>Neopterygii</taxon>
        <taxon>Teleostei</taxon>
        <taxon>Clupei</taxon>
        <taxon>Clupeiformes</taxon>
        <taxon>Clupeoidei</taxon>
        <taxon>Clupeidae</taxon>
        <taxon>Clupea</taxon>
    </lineage>
</organism>
<dbReference type="KEGG" id="char:122130700"/>
<accession>A0A8M1KBT9</accession>
<reference evidence="2" key="1">
    <citation type="submission" date="2025-08" db="UniProtKB">
        <authorList>
            <consortium name="RefSeq"/>
        </authorList>
    </citation>
    <scope>IDENTIFICATION</scope>
</reference>